<dbReference type="Gene3D" id="3.40.50.150">
    <property type="entry name" value="Vaccinia Virus protein VP39"/>
    <property type="match status" value="1"/>
</dbReference>
<dbReference type="EMBL" id="CP012401">
    <property type="protein sequence ID" value="ALG70528.1"/>
    <property type="molecule type" value="Genomic_DNA"/>
</dbReference>
<sequence length="255" mass="27488">MPSFKDHFSGHAGDYRAFRPSYPDGLAAALADAAPSTGLAWDAGCGNGQFSTALAARFAAVHATDASADQIARAEAHDRVRYAVAPAEDIGLSDGGLPDGCCDLIVAAQAAHWFDLPRFYAEVRRVAKPAAAVALVCYALQRLDDPALDAAVERFHNGTLGPHWPADRWKVVNGYRDLDFPFPALPVPPLAMEALWSLPRLLGYMSTWSGVKAAARATGRNPLEEFAEEIAPLWGDPETERRIRWPLTVLLGQVG</sequence>
<comment type="similarity">
    <text evidence="1">Belongs to the methyltransferase superfamily.</text>
</comment>
<accession>A0AAC8VVX5</accession>
<reference evidence="6" key="1">
    <citation type="submission" date="2015-08" db="EMBL/GenBank/DDBJ databases">
        <title>Complete Genome Sequence of Azospirillum thiophilum BV-S.</title>
        <authorList>
            <person name="Fomenkov A."/>
            <person name="Vincze T."/>
            <person name="Grabovich M."/>
            <person name="Dubinina G."/>
            <person name="Orlova M."/>
            <person name="Belousova E."/>
            <person name="Roberts R.J."/>
        </authorList>
    </citation>
    <scope>NUCLEOTIDE SEQUENCE [LARGE SCALE GENOMIC DNA]</scope>
    <source>
        <strain evidence="6">BV-S</strain>
    </source>
</reference>
<dbReference type="RefSeq" id="WP_045581108.1">
    <property type="nucleotide sequence ID" value="NZ_CP012401.1"/>
</dbReference>
<dbReference type="GO" id="GO:0032259">
    <property type="term" value="P:methylation"/>
    <property type="evidence" value="ECO:0007669"/>
    <property type="project" value="UniProtKB-KW"/>
</dbReference>
<evidence type="ECO:0000313" key="6">
    <source>
        <dbReference type="Proteomes" id="UP000069935"/>
    </source>
</evidence>
<keyword evidence="3" id="KW-0808">Transferase</keyword>
<dbReference type="GO" id="GO:0008757">
    <property type="term" value="F:S-adenosylmethionine-dependent methyltransferase activity"/>
    <property type="evidence" value="ECO:0007669"/>
    <property type="project" value="InterPro"/>
</dbReference>
<dbReference type="InterPro" id="IPR013216">
    <property type="entry name" value="Methyltransf_11"/>
</dbReference>
<dbReference type="Pfam" id="PF08241">
    <property type="entry name" value="Methyltransf_11"/>
    <property type="match status" value="1"/>
</dbReference>
<dbReference type="CDD" id="cd02440">
    <property type="entry name" value="AdoMet_MTases"/>
    <property type="match status" value="1"/>
</dbReference>
<keyword evidence="6" id="KW-1185">Reference proteome</keyword>
<organism evidence="5 6">
    <name type="scientific">Azospirillum thiophilum</name>
    <dbReference type="NCBI Taxonomy" id="528244"/>
    <lineage>
        <taxon>Bacteria</taxon>
        <taxon>Pseudomonadati</taxon>
        <taxon>Pseudomonadota</taxon>
        <taxon>Alphaproteobacteria</taxon>
        <taxon>Rhodospirillales</taxon>
        <taxon>Azospirillaceae</taxon>
        <taxon>Azospirillum</taxon>
    </lineage>
</organism>
<evidence type="ECO:0000256" key="1">
    <source>
        <dbReference type="ARBA" id="ARBA00008361"/>
    </source>
</evidence>
<evidence type="ECO:0000256" key="3">
    <source>
        <dbReference type="ARBA" id="ARBA00022679"/>
    </source>
</evidence>
<evidence type="ECO:0000313" key="5">
    <source>
        <dbReference type="EMBL" id="ALG70528.1"/>
    </source>
</evidence>
<dbReference type="Proteomes" id="UP000069935">
    <property type="component" value="Chromosome 1"/>
</dbReference>
<evidence type="ECO:0000256" key="2">
    <source>
        <dbReference type="ARBA" id="ARBA00022603"/>
    </source>
</evidence>
<keyword evidence="2 5" id="KW-0489">Methyltransferase</keyword>
<dbReference type="AlphaFoldDB" id="A0AAC8VVX5"/>
<evidence type="ECO:0000259" key="4">
    <source>
        <dbReference type="Pfam" id="PF08241"/>
    </source>
</evidence>
<proteinExistence type="inferred from homology"/>
<dbReference type="PANTHER" id="PTHR44942">
    <property type="entry name" value="METHYLTRANSF_11 DOMAIN-CONTAINING PROTEIN"/>
    <property type="match status" value="1"/>
</dbReference>
<dbReference type="PANTHER" id="PTHR44942:SF4">
    <property type="entry name" value="METHYLTRANSFERASE TYPE 11 DOMAIN-CONTAINING PROTEIN"/>
    <property type="match status" value="1"/>
</dbReference>
<dbReference type="SUPFAM" id="SSF53335">
    <property type="entry name" value="S-adenosyl-L-methionine-dependent methyltransferases"/>
    <property type="match status" value="1"/>
</dbReference>
<reference evidence="5 6" key="2">
    <citation type="journal article" date="2016" name="Genome Announc.">
        <title>Complete Genome Sequence of a Strain of Azospirillum thiophilum Isolated from a Sulfide Spring.</title>
        <authorList>
            <person name="Fomenkov A."/>
            <person name="Vincze T."/>
            <person name="Grabovich M."/>
            <person name="Anton B.P."/>
            <person name="Dubinina G."/>
            <person name="Orlova M."/>
            <person name="Belousova E."/>
            <person name="Roberts R.J."/>
        </authorList>
    </citation>
    <scope>NUCLEOTIDE SEQUENCE [LARGE SCALE GENOMIC DNA]</scope>
    <source>
        <strain evidence="5 6">BV-S</strain>
    </source>
</reference>
<gene>
    <name evidence="5" type="ORF">AL072_05950</name>
</gene>
<name>A0AAC8VVX5_9PROT</name>
<dbReference type="InterPro" id="IPR051052">
    <property type="entry name" value="Diverse_substrate_MTase"/>
</dbReference>
<dbReference type="KEGG" id="ati:AL072_05950"/>
<dbReference type="InterPro" id="IPR029063">
    <property type="entry name" value="SAM-dependent_MTases_sf"/>
</dbReference>
<feature type="domain" description="Methyltransferase type 11" evidence="4">
    <location>
        <begin position="42"/>
        <end position="133"/>
    </location>
</feature>
<protein>
    <submittedName>
        <fullName evidence="5">SAM-dependent methyltransferase</fullName>
    </submittedName>
</protein>